<gene>
    <name evidence="1" type="ORF">QFC19_000972</name>
</gene>
<keyword evidence="2" id="KW-1185">Reference proteome</keyword>
<sequence>MGGQQIMSLFADVTFDVQLESAVQFSDWITTIETVLQQDLGIWSYYKDQLNNFDPYTMLTATGKYETLQQYDLTIHFLLTKSTTPAIRAQASRHAPAAGKPQLKYLKDYFSNLPETSLVEPMRDFLTYMDPDRDFTPMQRYNKLRTFQYLNLSEREKARFLLFATNNPIALQAELHIRSQTDYQFTDLECVVNELNAAYVPPVKTIKVEDNVSYVNSTSDVPQRSNSPNHNVSDQRSNTTQDINVPVVPVVPQRSHSPSYNVSEAPQRNSTPQDKNVQNVPQRSNSPNNNNVQNVPQTSNTSQDNNVPDVPQRNNSPQDNNVPVIPQRSNSPNHIVSEVPQRINSPINSNVLDAPQSSSTSNDNNVPDIPQTSNSLKENNSSYLLQKSILKNNNSSNIQSEETSVSKKNTSEIPPERPRFPRNGSSIERSLTVKYPSHPPPERANVKRRKVSPKCNYCDKYSHLTQQCYKKPKSWLQIQEEYDHYSAEEGHSSEEKKVSSKKSKKCTRCKKPGNLAEVCRAKNPVPNSIQSPQETQKGKLSVRIPSSKEFTYAPKNQNVPKCTICKKRGHLYEECWFKRPKKIPAGSRPRGLTQDAIHVNSPTSKEVSFLDREDQPQEEDILSNLLGNWCFDTTGTVNELFVRDESSNNPVEFRTTAGRERSGDLSTRLG</sequence>
<dbReference type="EMBL" id="JASBWR010000006">
    <property type="protein sequence ID" value="KAJ9112049.1"/>
    <property type="molecule type" value="Genomic_DNA"/>
</dbReference>
<evidence type="ECO:0000313" key="2">
    <source>
        <dbReference type="Proteomes" id="UP001241377"/>
    </source>
</evidence>
<name>A0ACC2WLL4_9TREE</name>
<organism evidence="1 2">
    <name type="scientific">Naganishia cerealis</name>
    <dbReference type="NCBI Taxonomy" id="610337"/>
    <lineage>
        <taxon>Eukaryota</taxon>
        <taxon>Fungi</taxon>
        <taxon>Dikarya</taxon>
        <taxon>Basidiomycota</taxon>
        <taxon>Agaricomycotina</taxon>
        <taxon>Tremellomycetes</taxon>
        <taxon>Filobasidiales</taxon>
        <taxon>Filobasidiaceae</taxon>
        <taxon>Naganishia</taxon>
    </lineage>
</organism>
<reference evidence="1" key="1">
    <citation type="submission" date="2023-04" db="EMBL/GenBank/DDBJ databases">
        <title>Draft Genome sequencing of Naganishia species isolated from polar environments using Oxford Nanopore Technology.</title>
        <authorList>
            <person name="Leo P."/>
            <person name="Venkateswaran K."/>
        </authorList>
    </citation>
    <scope>NUCLEOTIDE SEQUENCE</scope>
    <source>
        <strain evidence="1">MNA-CCFEE 5261</strain>
    </source>
</reference>
<evidence type="ECO:0000313" key="1">
    <source>
        <dbReference type="EMBL" id="KAJ9112049.1"/>
    </source>
</evidence>
<proteinExistence type="predicted"/>
<comment type="caution">
    <text evidence="1">The sequence shown here is derived from an EMBL/GenBank/DDBJ whole genome shotgun (WGS) entry which is preliminary data.</text>
</comment>
<accession>A0ACC2WLL4</accession>
<dbReference type="Proteomes" id="UP001241377">
    <property type="component" value="Unassembled WGS sequence"/>
</dbReference>
<protein>
    <submittedName>
        <fullName evidence="1">Uncharacterized protein</fullName>
    </submittedName>
</protein>